<dbReference type="Proteomes" id="UP000193785">
    <property type="component" value="Unassembled WGS sequence"/>
</dbReference>
<name>A0ABX3UPB8_9GAMM</name>
<dbReference type="PANTHER" id="PTHR30535">
    <property type="entry name" value="VITAMIN B12-BINDING PROTEIN"/>
    <property type="match status" value="1"/>
</dbReference>
<accession>A0ABX3UPB8</accession>
<keyword evidence="4" id="KW-1185">Reference proteome</keyword>
<comment type="caution">
    <text evidence="3">The sequence shown here is derived from an EMBL/GenBank/DDBJ whole genome shotgun (WGS) entry which is preliminary data.</text>
</comment>
<organism evidence="3 4">
    <name type="scientific">Pantoea septica</name>
    <dbReference type="NCBI Taxonomy" id="472695"/>
    <lineage>
        <taxon>Bacteria</taxon>
        <taxon>Pseudomonadati</taxon>
        <taxon>Pseudomonadota</taxon>
        <taxon>Gammaproteobacteria</taxon>
        <taxon>Enterobacterales</taxon>
        <taxon>Erwiniaceae</taxon>
        <taxon>Pantoea</taxon>
    </lineage>
</organism>
<dbReference type="Gene3D" id="3.40.50.1980">
    <property type="entry name" value="Nitrogenase molybdenum iron protein domain"/>
    <property type="match status" value="2"/>
</dbReference>
<dbReference type="SUPFAM" id="SSF53807">
    <property type="entry name" value="Helical backbone' metal receptor"/>
    <property type="match status" value="1"/>
</dbReference>
<dbReference type="InterPro" id="IPR050902">
    <property type="entry name" value="ABC_Transporter_SBP"/>
</dbReference>
<reference evidence="3 4" key="1">
    <citation type="journal article" date="2017" name="Antonie Van Leeuwenhoek">
        <title>Phylogenomic resolution of the bacterial genus Pantoea and its relationship with Erwinia and Tatumella.</title>
        <authorList>
            <person name="Palmer M."/>
            <person name="Steenkamp E.T."/>
            <person name="Coetzee M.P."/>
            <person name="Chan W.Y."/>
            <person name="van Zyl E."/>
            <person name="De Maayer P."/>
            <person name="Coutinho T.A."/>
            <person name="Blom J."/>
            <person name="Smits T.H."/>
            <person name="Duffy B."/>
            <person name="Venter S.N."/>
        </authorList>
    </citation>
    <scope>NUCLEOTIDE SEQUENCE [LARGE SCALE GENOMIC DNA]</scope>
    <source>
        <strain evidence="3 4">LMG 5345</strain>
    </source>
</reference>
<dbReference type="EMBL" id="MLJJ01000031">
    <property type="protein sequence ID" value="ORM97329.1"/>
    <property type="molecule type" value="Genomic_DNA"/>
</dbReference>
<dbReference type="PROSITE" id="PS50983">
    <property type="entry name" value="FE_B12_PBP"/>
    <property type="match status" value="1"/>
</dbReference>
<protein>
    <submittedName>
        <fullName evidence="3">Hemin ABC transporter substrate-binding protein</fullName>
    </submittedName>
</protein>
<dbReference type="CDD" id="cd01149">
    <property type="entry name" value="HutB"/>
    <property type="match status" value="1"/>
</dbReference>
<sequence>MKGVIAGLMLLLTLPSLAAERVIAIGGDVTQIVYALGAQQALVARDSTSQHPALAKRLPDIGYMRQLNAEGILALKPTLVLSSELAKPSLALRQVAQAGVRVVEITGENSLEAIPKKIAAIGKALHRDEEAQALAQQINRTLAALPKRPLPVKVLFIMAHSGMKSLAAGSDTAADGAIRSAGLINAMAAVPHYQPLSQEGVIAAAPDLVVIGDDGLKTLGDEEEVWRLPGLALTPAGQHKNLLAIDEMALLGFGLDTPGAIVKLRKAAEAARHE</sequence>
<gene>
    <name evidence="3" type="ORF">HA46_15425</name>
</gene>
<dbReference type="Pfam" id="PF01497">
    <property type="entry name" value="Peripla_BP_2"/>
    <property type="match status" value="1"/>
</dbReference>
<dbReference type="PANTHER" id="PTHR30535:SF4">
    <property type="entry name" value="HEMIN-BINDING PERIPLASMIC PROTEIN HMUT"/>
    <property type="match status" value="1"/>
</dbReference>
<proteinExistence type="predicted"/>
<evidence type="ECO:0000259" key="2">
    <source>
        <dbReference type="PROSITE" id="PS50983"/>
    </source>
</evidence>
<feature type="chain" id="PRO_5046601013" evidence="1">
    <location>
        <begin position="19"/>
        <end position="274"/>
    </location>
</feature>
<evidence type="ECO:0000313" key="4">
    <source>
        <dbReference type="Proteomes" id="UP000193785"/>
    </source>
</evidence>
<feature type="signal peptide" evidence="1">
    <location>
        <begin position="1"/>
        <end position="18"/>
    </location>
</feature>
<keyword evidence="1" id="KW-0732">Signal</keyword>
<evidence type="ECO:0000256" key="1">
    <source>
        <dbReference type="SAM" id="SignalP"/>
    </source>
</evidence>
<dbReference type="RefSeq" id="WP_084885317.1">
    <property type="nucleotide sequence ID" value="NZ_DALZCT010000008.1"/>
</dbReference>
<dbReference type="InterPro" id="IPR002491">
    <property type="entry name" value="ABC_transptr_periplasmic_BD"/>
</dbReference>
<evidence type="ECO:0000313" key="3">
    <source>
        <dbReference type="EMBL" id="ORM97329.1"/>
    </source>
</evidence>
<feature type="domain" description="Fe/B12 periplasmic-binding" evidence="2">
    <location>
        <begin position="21"/>
        <end position="272"/>
    </location>
</feature>